<dbReference type="OrthoDB" id="2690381at2759"/>
<evidence type="ECO:0000313" key="1">
    <source>
        <dbReference type="EMBL" id="KAG6376416.1"/>
    </source>
</evidence>
<comment type="caution">
    <text evidence="1">The sequence shown here is derived from an EMBL/GenBank/DDBJ whole genome shotgun (WGS) entry which is preliminary data.</text>
</comment>
<proteinExistence type="predicted"/>
<keyword evidence="2" id="KW-1185">Reference proteome</keyword>
<sequence>MVRTNSSATVQRPIVIAIARDIGRPFDDDALAAHIISCIGLYREAPQNLGLLCIIPQKTKETVIALNDTLHGIKDILVCVCSDESIFRSISTNGGNGTNKIL</sequence>
<dbReference type="Proteomes" id="UP000683000">
    <property type="component" value="Unassembled WGS sequence"/>
</dbReference>
<organism evidence="1 2">
    <name type="scientific">Boletus reticuloceps</name>
    <dbReference type="NCBI Taxonomy" id="495285"/>
    <lineage>
        <taxon>Eukaryota</taxon>
        <taxon>Fungi</taxon>
        <taxon>Dikarya</taxon>
        <taxon>Basidiomycota</taxon>
        <taxon>Agaricomycotina</taxon>
        <taxon>Agaricomycetes</taxon>
        <taxon>Agaricomycetidae</taxon>
        <taxon>Boletales</taxon>
        <taxon>Boletineae</taxon>
        <taxon>Boletaceae</taxon>
        <taxon>Boletoideae</taxon>
        <taxon>Boletus</taxon>
    </lineage>
</organism>
<accession>A0A8I3AB92</accession>
<protein>
    <submittedName>
        <fullName evidence="1">Uncharacterized protein</fullName>
    </submittedName>
</protein>
<reference evidence="1" key="1">
    <citation type="submission" date="2021-03" db="EMBL/GenBank/DDBJ databases">
        <title>Evolutionary innovations through gain and loss of genes in the ectomycorrhizal Boletales.</title>
        <authorList>
            <person name="Wu G."/>
            <person name="Miyauchi S."/>
            <person name="Morin E."/>
            <person name="Yang Z.-L."/>
            <person name="Xu J."/>
            <person name="Martin F.M."/>
        </authorList>
    </citation>
    <scope>NUCLEOTIDE SEQUENCE</scope>
    <source>
        <strain evidence="1">BR01</strain>
    </source>
</reference>
<gene>
    <name evidence="1" type="ORF">JVT61DRAFT_2402</name>
</gene>
<dbReference type="EMBL" id="JAGFBS010000012">
    <property type="protein sequence ID" value="KAG6376416.1"/>
    <property type="molecule type" value="Genomic_DNA"/>
</dbReference>
<name>A0A8I3AB92_9AGAM</name>
<evidence type="ECO:0000313" key="2">
    <source>
        <dbReference type="Proteomes" id="UP000683000"/>
    </source>
</evidence>
<dbReference type="AlphaFoldDB" id="A0A8I3AB92"/>